<dbReference type="EMBL" id="JBELQE010000118">
    <property type="protein sequence ID" value="MER2252731.1"/>
    <property type="molecule type" value="Genomic_DNA"/>
</dbReference>
<comment type="caution">
    <text evidence="4">The sequence shown here is derived from an EMBL/GenBank/DDBJ whole genome shotgun (WGS) entry which is preliminary data.</text>
</comment>
<dbReference type="InterPro" id="IPR050812">
    <property type="entry name" value="Preph/Arog_dehydrog"/>
</dbReference>
<dbReference type="InterPro" id="IPR008927">
    <property type="entry name" value="6-PGluconate_DH-like_C_sf"/>
</dbReference>
<dbReference type="InterPro" id="IPR003099">
    <property type="entry name" value="Prephen_DH"/>
</dbReference>
<evidence type="ECO:0000256" key="2">
    <source>
        <dbReference type="SAM" id="MobiDB-lite"/>
    </source>
</evidence>
<dbReference type="SUPFAM" id="SSF51735">
    <property type="entry name" value="NAD(P)-binding Rossmann-fold domains"/>
    <property type="match status" value="1"/>
</dbReference>
<accession>A0ABV1QTR0</accession>
<feature type="domain" description="Prephenate/arogenate dehydrogenase" evidence="3">
    <location>
        <begin position="12"/>
        <end position="295"/>
    </location>
</feature>
<proteinExistence type="predicted"/>
<evidence type="ECO:0000259" key="3">
    <source>
        <dbReference type="PROSITE" id="PS51176"/>
    </source>
</evidence>
<evidence type="ECO:0000256" key="1">
    <source>
        <dbReference type="ARBA" id="ARBA00023002"/>
    </source>
</evidence>
<evidence type="ECO:0000313" key="5">
    <source>
        <dbReference type="Proteomes" id="UP001480955"/>
    </source>
</evidence>
<name>A0ABV1QTR0_9HYPH</name>
<dbReference type="PROSITE" id="PS51176">
    <property type="entry name" value="PDH_ADH"/>
    <property type="match status" value="1"/>
</dbReference>
<gene>
    <name evidence="4" type="ORF">ABS772_22700</name>
</gene>
<feature type="region of interest" description="Disordered" evidence="2">
    <location>
        <begin position="271"/>
        <end position="299"/>
    </location>
</feature>
<dbReference type="PANTHER" id="PTHR21363">
    <property type="entry name" value="PREPHENATE DEHYDROGENASE"/>
    <property type="match status" value="1"/>
</dbReference>
<protein>
    <submittedName>
        <fullName evidence="4">Prephenate dehydrogenase/arogenate dehydrogenase family protein</fullName>
    </submittedName>
</protein>
<reference evidence="4 5" key="1">
    <citation type="submission" date="2024-06" db="EMBL/GenBank/DDBJ databases">
        <authorList>
            <person name="Campbell A.G."/>
        </authorList>
    </citation>
    <scope>NUCLEOTIDE SEQUENCE [LARGE SCALE GENOMIC DNA]</scope>
    <source>
        <strain evidence="4 5">EM12</strain>
    </source>
</reference>
<dbReference type="Pfam" id="PF02153">
    <property type="entry name" value="PDH_N"/>
    <property type="match status" value="1"/>
</dbReference>
<keyword evidence="1" id="KW-0560">Oxidoreductase</keyword>
<evidence type="ECO:0000313" key="4">
    <source>
        <dbReference type="EMBL" id="MER2252731.1"/>
    </source>
</evidence>
<dbReference type="Proteomes" id="UP001480955">
    <property type="component" value="Unassembled WGS sequence"/>
</dbReference>
<dbReference type="RefSeq" id="WP_350396970.1">
    <property type="nucleotide sequence ID" value="NZ_JBELQE010000118.1"/>
</dbReference>
<dbReference type="Gene3D" id="3.40.50.720">
    <property type="entry name" value="NAD(P)-binding Rossmann-like Domain"/>
    <property type="match status" value="1"/>
</dbReference>
<dbReference type="PANTHER" id="PTHR21363:SF0">
    <property type="entry name" value="PREPHENATE DEHYDROGENASE [NADP(+)]"/>
    <property type="match status" value="1"/>
</dbReference>
<sequence>MSALPPLSPPRPSVGLVGFGAFGRLIARHLAPHAALTVHDPYLPADSLAAQLAAHAGPDAIGGGLRSVAACPVVILATPVARLAEAVGALAPHLRPGTLVVDVGSVKMGPAAILRAGLPADVAILATHPLFGPQSAKDGAGDGAGEDIRGLKIAVCPIRGRQALRAAAFLRRGLGLDVILTTPEAHDRAMASVQGLTHLIAKVLVAMEPLPTRMTTRSFDLLMQAVGMVRHDAPDVFHAIERANPHAAGVRRRFFALAGQLDAELSAEAVRAEPDRLASSTRLPAPHRTVSGRARGGPR</sequence>
<keyword evidence="5" id="KW-1185">Reference proteome</keyword>
<dbReference type="InterPro" id="IPR036291">
    <property type="entry name" value="NAD(P)-bd_dom_sf"/>
</dbReference>
<organism evidence="4 5">
    <name type="scientific">Methylorubrum podarium</name>
    <dbReference type="NCBI Taxonomy" id="200476"/>
    <lineage>
        <taxon>Bacteria</taxon>
        <taxon>Pseudomonadati</taxon>
        <taxon>Pseudomonadota</taxon>
        <taxon>Alphaproteobacteria</taxon>
        <taxon>Hyphomicrobiales</taxon>
        <taxon>Methylobacteriaceae</taxon>
        <taxon>Methylorubrum</taxon>
    </lineage>
</organism>
<dbReference type="SUPFAM" id="SSF48179">
    <property type="entry name" value="6-phosphogluconate dehydrogenase C-terminal domain-like"/>
    <property type="match status" value="1"/>
</dbReference>
<dbReference type="InterPro" id="IPR046826">
    <property type="entry name" value="PDH_N"/>
</dbReference>